<comment type="function">
    <text evidence="1">Dirigent proteins impart stereoselectivity on the phenoxy radical-coupling reaction, yielding optically active lignans from two molecules of coniferyl alcohol in the biosynthesis of lignans, flavonolignans, and alkaloids and thus plays a central role in plant secondary metabolism.</text>
</comment>
<name>A0A314Z4H5_PRUYE</name>
<accession>A0A314Z4H5</accession>
<dbReference type="OrthoDB" id="1864232at2759"/>
<dbReference type="Pfam" id="PF03018">
    <property type="entry name" value="Dirigent"/>
    <property type="match status" value="1"/>
</dbReference>
<dbReference type="EMBL" id="PJQY01000316">
    <property type="protein sequence ID" value="PQQ13137.1"/>
    <property type="molecule type" value="Genomic_DNA"/>
</dbReference>
<comment type="subunit">
    <text evidence="1">Homodimer.</text>
</comment>
<organism evidence="2 3">
    <name type="scientific">Prunus yedoensis var. nudiflora</name>
    <dbReference type="NCBI Taxonomy" id="2094558"/>
    <lineage>
        <taxon>Eukaryota</taxon>
        <taxon>Viridiplantae</taxon>
        <taxon>Streptophyta</taxon>
        <taxon>Embryophyta</taxon>
        <taxon>Tracheophyta</taxon>
        <taxon>Spermatophyta</taxon>
        <taxon>Magnoliopsida</taxon>
        <taxon>eudicotyledons</taxon>
        <taxon>Gunneridae</taxon>
        <taxon>Pentapetalae</taxon>
        <taxon>rosids</taxon>
        <taxon>fabids</taxon>
        <taxon>Rosales</taxon>
        <taxon>Rosaceae</taxon>
        <taxon>Amygdaloideae</taxon>
        <taxon>Amygdaleae</taxon>
        <taxon>Prunus</taxon>
    </lineage>
</organism>
<comment type="caution">
    <text evidence="2">The sequence shown here is derived from an EMBL/GenBank/DDBJ whole genome shotgun (WGS) entry which is preliminary data.</text>
</comment>
<dbReference type="InterPro" id="IPR004265">
    <property type="entry name" value="Dirigent"/>
</dbReference>
<evidence type="ECO:0000313" key="3">
    <source>
        <dbReference type="Proteomes" id="UP000250321"/>
    </source>
</evidence>
<keyword evidence="1" id="KW-0052">Apoplast</keyword>
<evidence type="ECO:0000313" key="2">
    <source>
        <dbReference type="EMBL" id="PQQ13137.1"/>
    </source>
</evidence>
<proteinExistence type="inferred from homology"/>
<keyword evidence="3" id="KW-1185">Reference proteome</keyword>
<dbReference type="AlphaFoldDB" id="A0A314Z4H5"/>
<dbReference type="Proteomes" id="UP000250321">
    <property type="component" value="Unassembled WGS sequence"/>
</dbReference>
<protein>
    <recommendedName>
        <fullName evidence="1">Dirigent protein</fullName>
    </recommendedName>
</protein>
<dbReference type="STRING" id="2094558.A0A314Z4H5"/>
<keyword evidence="1" id="KW-0964">Secreted</keyword>
<comment type="similarity">
    <text evidence="1">Belongs to the plant dirigent protein family.</text>
</comment>
<gene>
    <name evidence="2" type="ORF">Pyn_19803</name>
</gene>
<reference evidence="2 3" key="1">
    <citation type="submission" date="2018-02" db="EMBL/GenBank/DDBJ databases">
        <title>Draft genome of wild Prunus yedoensis var. nudiflora.</title>
        <authorList>
            <person name="Baek S."/>
            <person name="Kim J.-H."/>
            <person name="Choi K."/>
            <person name="Kim G.-B."/>
            <person name="Cho A."/>
            <person name="Jang H."/>
            <person name="Shin C.-H."/>
            <person name="Yu H.-J."/>
            <person name="Mun J.-H."/>
        </authorList>
    </citation>
    <scope>NUCLEOTIDE SEQUENCE [LARGE SCALE GENOMIC DNA]</scope>
    <source>
        <strain evidence="3">cv. Jeju island</strain>
        <tissue evidence="2">Leaf</tissue>
    </source>
</reference>
<comment type="subcellular location">
    <subcellularLocation>
        <location evidence="1">Secreted</location>
        <location evidence="1">Extracellular space</location>
        <location evidence="1">Apoplast</location>
    </subcellularLocation>
</comment>
<dbReference type="GO" id="GO:0048046">
    <property type="term" value="C:apoplast"/>
    <property type="evidence" value="ECO:0007669"/>
    <property type="project" value="UniProtKB-SubCell"/>
</dbReference>
<sequence>MPIVGGTGVFRYARGYALVKTVSLSAKTGDAAVKYNYTMCLCCTTDKGNAICITSCGREM</sequence>
<evidence type="ECO:0000256" key="1">
    <source>
        <dbReference type="RuleBase" id="RU363099"/>
    </source>
</evidence>